<accession>A0ABW6XS32</accession>
<reference evidence="5 6" key="1">
    <citation type="submission" date="2024-10" db="EMBL/GenBank/DDBJ databases">
        <title>The Natural Products Discovery Center: Release of the First 8490 Sequenced Strains for Exploring Actinobacteria Biosynthetic Diversity.</title>
        <authorList>
            <person name="Kalkreuter E."/>
            <person name="Kautsar S.A."/>
            <person name="Yang D."/>
            <person name="Bader C.D."/>
            <person name="Teijaro C.N."/>
            <person name="Fluegel L."/>
            <person name="Davis C.M."/>
            <person name="Simpson J.R."/>
            <person name="Lauterbach L."/>
            <person name="Steele A.D."/>
            <person name="Gui C."/>
            <person name="Meng S."/>
            <person name="Li G."/>
            <person name="Viehrig K."/>
            <person name="Ye F."/>
            <person name="Su P."/>
            <person name="Kiefer A.F."/>
            <person name="Nichols A."/>
            <person name="Cepeda A.J."/>
            <person name="Yan W."/>
            <person name="Fan B."/>
            <person name="Jiang Y."/>
            <person name="Adhikari A."/>
            <person name="Zheng C.-J."/>
            <person name="Schuster L."/>
            <person name="Cowan T.M."/>
            <person name="Smanski M.J."/>
            <person name="Chevrette M.G."/>
            <person name="De Carvalho L.P.S."/>
            <person name="Shen B."/>
        </authorList>
    </citation>
    <scope>NUCLEOTIDE SEQUENCE [LARGE SCALE GENOMIC DNA]</scope>
    <source>
        <strain evidence="5 6">NPDC012605</strain>
    </source>
</reference>
<dbReference type="GO" id="GO:0016740">
    <property type="term" value="F:transferase activity"/>
    <property type="evidence" value="ECO:0007669"/>
    <property type="project" value="UniProtKB-KW"/>
</dbReference>
<evidence type="ECO:0000313" key="6">
    <source>
        <dbReference type="Proteomes" id="UP001602370"/>
    </source>
</evidence>
<dbReference type="CDD" id="cd01561">
    <property type="entry name" value="CBS_like"/>
    <property type="match status" value="1"/>
</dbReference>
<proteinExistence type="predicted"/>
<dbReference type="InterPro" id="IPR001926">
    <property type="entry name" value="TrpB-like_PALP"/>
</dbReference>
<dbReference type="Gene3D" id="3.40.50.1100">
    <property type="match status" value="2"/>
</dbReference>
<feature type="compositionally biased region" description="Basic residues" evidence="3">
    <location>
        <begin position="346"/>
        <end position="359"/>
    </location>
</feature>
<evidence type="ECO:0000256" key="3">
    <source>
        <dbReference type="SAM" id="MobiDB-lite"/>
    </source>
</evidence>
<dbReference type="EMBL" id="JBIBDZ010000005">
    <property type="protein sequence ID" value="MFF5920288.1"/>
    <property type="molecule type" value="Genomic_DNA"/>
</dbReference>
<dbReference type="Pfam" id="PF00291">
    <property type="entry name" value="PALP"/>
    <property type="match status" value="1"/>
</dbReference>
<evidence type="ECO:0000256" key="2">
    <source>
        <dbReference type="ARBA" id="ARBA00022898"/>
    </source>
</evidence>
<dbReference type="SUPFAM" id="SSF53686">
    <property type="entry name" value="Tryptophan synthase beta subunit-like PLP-dependent enzymes"/>
    <property type="match status" value="1"/>
</dbReference>
<keyword evidence="2" id="KW-0663">Pyridoxal phosphate</keyword>
<sequence>MTETTALAAPLAAIGDTPLRPVVVPVGDRTVRIWLKLEAENPFGSIKARTAEALLNALESSGALRPGMRVVESTSGNLGVALAGLCAQRGYRCTLVVEPSTPPASVARMREYGADVVTVREVPGGRTLGARLQTVREIVATGSDAVWTNQYESPANPGVHEWQTAAELMKAAPDGRFDAVAVAVSTGGTLAGIAQFFRDHAPDTRVVAVDAVGSSALGGAPADRPFKLMGFGSGQVSGFVEPHHVDHVVRLTDQAAAAACALVARRTGISLGGSGGAAVLAAVSRAVLDPSLREIACVCPDSGEKYPQLRDAPADGGPGCTREIRAALDLLDGVRAGEPPAPTPPNRRKLPNPRKGTHR</sequence>
<keyword evidence="5" id="KW-0808">Transferase</keyword>
<feature type="region of interest" description="Disordered" evidence="3">
    <location>
        <begin position="332"/>
        <end position="359"/>
    </location>
</feature>
<dbReference type="EC" id="2.5.1.-" evidence="5"/>
<comment type="caution">
    <text evidence="5">The sequence shown here is derived from an EMBL/GenBank/DDBJ whole genome shotgun (WGS) entry which is preliminary data.</text>
</comment>
<organism evidence="5 6">
    <name type="scientific">Streptomyces flavochromogenes</name>
    <dbReference type="NCBI Taxonomy" id="68199"/>
    <lineage>
        <taxon>Bacteria</taxon>
        <taxon>Bacillati</taxon>
        <taxon>Actinomycetota</taxon>
        <taxon>Actinomycetes</taxon>
        <taxon>Kitasatosporales</taxon>
        <taxon>Streptomycetaceae</taxon>
        <taxon>Streptomyces</taxon>
    </lineage>
</organism>
<gene>
    <name evidence="5" type="ORF">ACFY8C_18395</name>
</gene>
<dbReference type="InterPro" id="IPR050214">
    <property type="entry name" value="Cys_Synth/Cystath_Beta-Synth"/>
</dbReference>
<protein>
    <submittedName>
        <fullName evidence="5">Cysteine synthase family protein</fullName>
        <ecNumber evidence="5">2.5.1.-</ecNumber>
    </submittedName>
</protein>
<comment type="cofactor">
    <cofactor evidence="1">
        <name>pyridoxal 5'-phosphate</name>
        <dbReference type="ChEBI" id="CHEBI:597326"/>
    </cofactor>
</comment>
<dbReference type="RefSeq" id="WP_063740623.1">
    <property type="nucleotide sequence ID" value="NZ_JBIBDZ010000005.1"/>
</dbReference>
<evidence type="ECO:0000259" key="4">
    <source>
        <dbReference type="Pfam" id="PF00291"/>
    </source>
</evidence>
<keyword evidence="6" id="KW-1185">Reference proteome</keyword>
<dbReference type="InterPro" id="IPR036052">
    <property type="entry name" value="TrpB-like_PALP_sf"/>
</dbReference>
<evidence type="ECO:0000256" key="1">
    <source>
        <dbReference type="ARBA" id="ARBA00001933"/>
    </source>
</evidence>
<feature type="domain" description="Tryptophan synthase beta chain-like PALP" evidence="4">
    <location>
        <begin position="13"/>
        <end position="293"/>
    </location>
</feature>
<name>A0ABW6XS32_9ACTN</name>
<dbReference type="PANTHER" id="PTHR10314">
    <property type="entry name" value="CYSTATHIONINE BETA-SYNTHASE"/>
    <property type="match status" value="1"/>
</dbReference>
<evidence type="ECO:0000313" key="5">
    <source>
        <dbReference type="EMBL" id="MFF5920288.1"/>
    </source>
</evidence>
<dbReference type="Proteomes" id="UP001602370">
    <property type="component" value="Unassembled WGS sequence"/>
</dbReference>